<keyword evidence="8 9" id="KW-0051">Antiviral defense</keyword>
<dbReference type="InterPro" id="IPR021127">
    <property type="entry name" value="CRISPR_associated_Cas2"/>
</dbReference>
<evidence type="ECO:0000313" key="10">
    <source>
        <dbReference type="EMBL" id="RPE63046.1"/>
    </source>
</evidence>
<dbReference type="InterPro" id="IPR019199">
    <property type="entry name" value="Virulence_VapD/CRISPR_Cas2"/>
</dbReference>
<keyword evidence="5 9" id="KW-0255">Endonuclease</keyword>
<keyword evidence="3 9" id="KW-0540">Nuclease</keyword>
<evidence type="ECO:0000256" key="1">
    <source>
        <dbReference type="ARBA" id="ARBA00001946"/>
    </source>
</evidence>
<accession>A0A3N4TWY6</accession>
<dbReference type="SUPFAM" id="SSF143430">
    <property type="entry name" value="TTP0101/SSO1404-like"/>
    <property type="match status" value="1"/>
</dbReference>
<dbReference type="GO" id="GO:0016787">
    <property type="term" value="F:hydrolase activity"/>
    <property type="evidence" value="ECO:0007669"/>
    <property type="project" value="UniProtKB-KW"/>
</dbReference>
<dbReference type="GO" id="GO:0043571">
    <property type="term" value="P:maintenance of CRISPR repeat elements"/>
    <property type="evidence" value="ECO:0007669"/>
    <property type="project" value="UniProtKB-UniRule"/>
</dbReference>
<dbReference type="Proteomes" id="UP000272193">
    <property type="component" value="Unassembled WGS sequence"/>
</dbReference>
<dbReference type="NCBIfam" id="TIGR01573">
    <property type="entry name" value="cas2"/>
    <property type="match status" value="1"/>
</dbReference>
<dbReference type="RefSeq" id="WP_124224145.1">
    <property type="nucleotide sequence ID" value="NZ_RKQL01000007.1"/>
</dbReference>
<dbReference type="GO" id="GO:0051607">
    <property type="term" value="P:defense response to virus"/>
    <property type="evidence" value="ECO:0007669"/>
    <property type="project" value="UniProtKB-UniRule"/>
</dbReference>
<evidence type="ECO:0000313" key="11">
    <source>
        <dbReference type="Proteomes" id="UP000272193"/>
    </source>
</evidence>
<evidence type="ECO:0000256" key="7">
    <source>
        <dbReference type="ARBA" id="ARBA00022842"/>
    </source>
</evidence>
<evidence type="ECO:0000256" key="5">
    <source>
        <dbReference type="ARBA" id="ARBA00022759"/>
    </source>
</evidence>
<sequence>MSSLVVLAYDIADDRRRRRAARLCEQRMMRVQESVFEAWLTPAELQRLLDNLHAEIDPHADQIRAYTLNLRDFGRRQVLGAMPAAAPVEDYYLC</sequence>
<dbReference type="GO" id="GO:0004521">
    <property type="term" value="F:RNA endonuclease activity"/>
    <property type="evidence" value="ECO:0007669"/>
    <property type="project" value="InterPro"/>
</dbReference>
<dbReference type="PANTHER" id="PTHR34405:SF3">
    <property type="entry name" value="CRISPR-ASSOCIATED ENDORIBONUCLEASE CAS2 3"/>
    <property type="match status" value="1"/>
</dbReference>
<organism evidence="10 11">
    <name type="scientific">Tibeticola sediminis</name>
    <dbReference type="NCBI Taxonomy" id="1917811"/>
    <lineage>
        <taxon>Bacteria</taxon>
        <taxon>Pseudomonadati</taxon>
        <taxon>Pseudomonadota</taxon>
        <taxon>Betaproteobacteria</taxon>
        <taxon>Burkholderiales</taxon>
        <taxon>Comamonadaceae</taxon>
        <taxon>Tibeticola</taxon>
    </lineage>
</organism>
<comment type="function">
    <text evidence="9">CRISPR (clustered regularly interspaced short palindromic repeat), is an adaptive immune system that provides protection against mobile genetic elements (viruses, transposable elements and conjugative plasmids). CRISPR clusters contain sequences complementary to antecedent mobile elements and target invading nucleic acids. CRISPR clusters are transcribed and processed into CRISPR RNA (crRNA). Functions as a ssRNA-specific endoribonuclease. Involved in the integration of spacer DNA into the CRISPR cassette.</text>
</comment>
<evidence type="ECO:0000256" key="3">
    <source>
        <dbReference type="ARBA" id="ARBA00022722"/>
    </source>
</evidence>
<keyword evidence="7 9" id="KW-0460">Magnesium</keyword>
<keyword evidence="4 9" id="KW-0479">Metal-binding</keyword>
<comment type="similarity">
    <text evidence="2 9">Belongs to the CRISPR-associated endoribonuclease Cas2 protein family.</text>
</comment>
<comment type="subunit">
    <text evidence="9">Homodimer, forms a heterotetramer with a Cas1 homodimer.</text>
</comment>
<comment type="caution">
    <text evidence="10">The sequence shown here is derived from an EMBL/GenBank/DDBJ whole genome shotgun (WGS) entry which is preliminary data.</text>
</comment>
<reference evidence="10 11" key="1">
    <citation type="submission" date="2018-11" db="EMBL/GenBank/DDBJ databases">
        <title>Genomic Encyclopedia of Type Strains, Phase IV (KMG-IV): sequencing the most valuable type-strain genomes for metagenomic binning, comparative biology and taxonomic classification.</title>
        <authorList>
            <person name="Goeker M."/>
        </authorList>
    </citation>
    <scope>NUCLEOTIDE SEQUENCE [LARGE SCALE GENOMIC DNA]</scope>
    <source>
        <strain evidence="10 11">DSM 101684</strain>
    </source>
</reference>
<dbReference type="Pfam" id="PF09827">
    <property type="entry name" value="CRISPR_Cas2"/>
    <property type="match status" value="1"/>
</dbReference>
<dbReference type="EMBL" id="RKQL01000007">
    <property type="protein sequence ID" value="RPE63046.1"/>
    <property type="molecule type" value="Genomic_DNA"/>
</dbReference>
<dbReference type="AlphaFoldDB" id="A0A3N4TWY6"/>
<gene>
    <name evidence="9" type="primary">cas2</name>
    <name evidence="10" type="ORF">EDC62_2511</name>
</gene>
<dbReference type="Gene3D" id="3.30.70.240">
    <property type="match status" value="1"/>
</dbReference>
<dbReference type="OrthoDB" id="9798176at2"/>
<dbReference type="HAMAP" id="MF_01471">
    <property type="entry name" value="Cas2"/>
    <property type="match status" value="1"/>
</dbReference>
<keyword evidence="6 9" id="KW-0378">Hydrolase</keyword>
<comment type="cofactor">
    <cofactor evidence="1 9">
        <name>Mg(2+)</name>
        <dbReference type="ChEBI" id="CHEBI:18420"/>
    </cofactor>
</comment>
<dbReference type="GO" id="GO:0046872">
    <property type="term" value="F:metal ion binding"/>
    <property type="evidence" value="ECO:0007669"/>
    <property type="project" value="UniProtKB-UniRule"/>
</dbReference>
<dbReference type="EC" id="3.1.-.-" evidence="9"/>
<dbReference type="CDD" id="cd09725">
    <property type="entry name" value="Cas2_I_II_III"/>
    <property type="match status" value="1"/>
</dbReference>
<proteinExistence type="inferred from homology"/>
<keyword evidence="11" id="KW-1185">Reference proteome</keyword>
<feature type="binding site" evidence="9">
    <location>
        <position position="10"/>
    </location>
    <ligand>
        <name>Mg(2+)</name>
        <dbReference type="ChEBI" id="CHEBI:18420"/>
        <note>catalytic</note>
    </ligand>
</feature>
<dbReference type="PANTHER" id="PTHR34405">
    <property type="entry name" value="CRISPR-ASSOCIATED ENDORIBONUCLEASE CAS2"/>
    <property type="match status" value="1"/>
</dbReference>
<evidence type="ECO:0000256" key="8">
    <source>
        <dbReference type="ARBA" id="ARBA00023118"/>
    </source>
</evidence>
<evidence type="ECO:0000256" key="9">
    <source>
        <dbReference type="HAMAP-Rule" id="MF_01471"/>
    </source>
</evidence>
<protein>
    <recommendedName>
        <fullName evidence="9">CRISPR-associated endoribonuclease Cas2</fullName>
        <ecNumber evidence="9">3.1.-.-</ecNumber>
    </recommendedName>
</protein>
<evidence type="ECO:0000256" key="6">
    <source>
        <dbReference type="ARBA" id="ARBA00022801"/>
    </source>
</evidence>
<evidence type="ECO:0000256" key="2">
    <source>
        <dbReference type="ARBA" id="ARBA00009959"/>
    </source>
</evidence>
<evidence type="ECO:0000256" key="4">
    <source>
        <dbReference type="ARBA" id="ARBA00022723"/>
    </source>
</evidence>
<name>A0A3N4TWY6_9BURK</name>